<dbReference type="AlphaFoldDB" id="A0AAV1J7T5"/>
<accession>A0AAV1J7T5</accession>
<gene>
    <name evidence="3" type="ORF">LNINA_LOCUS5072</name>
</gene>
<dbReference type="EMBL" id="CAVLEF010000007">
    <property type="protein sequence ID" value="CAK1545415.1"/>
    <property type="molecule type" value="Genomic_DNA"/>
</dbReference>
<protein>
    <recommendedName>
        <fullName evidence="2">BRCT domain-containing protein</fullName>
    </recommendedName>
</protein>
<dbReference type="Proteomes" id="UP001497472">
    <property type="component" value="Unassembled WGS sequence"/>
</dbReference>
<feature type="compositionally biased region" description="Polar residues" evidence="1">
    <location>
        <begin position="238"/>
        <end position="254"/>
    </location>
</feature>
<dbReference type="InterPro" id="IPR001357">
    <property type="entry name" value="BRCT_dom"/>
</dbReference>
<dbReference type="Gene3D" id="3.40.50.10190">
    <property type="entry name" value="BRCT domain"/>
    <property type="match status" value="2"/>
</dbReference>
<dbReference type="CDD" id="cd17716">
    <property type="entry name" value="BRCT_microcephalin_rpt1"/>
    <property type="match status" value="1"/>
</dbReference>
<feature type="region of interest" description="Disordered" evidence="1">
    <location>
        <begin position="275"/>
        <end position="301"/>
    </location>
</feature>
<name>A0AAV1J7T5_9NEOP</name>
<dbReference type="Pfam" id="PF00533">
    <property type="entry name" value="BRCT"/>
    <property type="match status" value="1"/>
</dbReference>
<dbReference type="GO" id="GO:0000278">
    <property type="term" value="P:mitotic cell cycle"/>
    <property type="evidence" value="ECO:0007669"/>
    <property type="project" value="TreeGrafter"/>
</dbReference>
<dbReference type="PANTHER" id="PTHR14625">
    <property type="entry name" value="MICROCEPHALIN"/>
    <property type="match status" value="1"/>
</dbReference>
<evidence type="ECO:0000313" key="4">
    <source>
        <dbReference type="Proteomes" id="UP001497472"/>
    </source>
</evidence>
<evidence type="ECO:0000313" key="3">
    <source>
        <dbReference type="EMBL" id="CAK1545415.1"/>
    </source>
</evidence>
<dbReference type="Pfam" id="PF12738">
    <property type="entry name" value="PTCB-BRCT"/>
    <property type="match status" value="1"/>
</dbReference>
<sequence length="575" mass="64585">MNKENVGAAALRRSAIAERLKLREEWSALKGNTKQTQCNKKVLTKKTYNVRTARQLNKEMQKPAVLSQTDTSEALRGVVAYVEVGTESRALALRAALTAMGATIVPSWSPLVTHLIWTDGGCRKIRARARALACQLVSPLWVEACASAAKRLPERLFPAPTRPSDLPSPATLRQLLKKAEHENMPLVDSRSQRSDDDNQRLPRLRISSETEDSRGQSRNKSDKSSRDQSRDTLKDQSCVISKNNDTVIPGQPQTDLMTRQMASSPAKYKRKLFTHKEAEVVTDDKGQTPTPEQPRRFQPVTPRQRRYFAAAEKIARKLIKTPIKTNANRKTRNGQNQTAIHRIVLTGMAGSERRKVCEAIRQLKGKIQSHVNKKTTHVLLGSCKDDNQNISREANEHINEQLLTDDREIVSQTNLFADTRAGQSIPNPKPRTVNALLGAVRGCRILNAQWALDSAEESCWLPHFGYEIPHLLKTSQIARAERSALGRMRSEYVYEVFYGIHINVRENAPHREAIKQLLTLCGGQIGTDCDITIGTAEGEIDSKWVFDSIAAARLRTTRRYVNRIIPSNVVDLTRY</sequence>
<organism evidence="3 4">
    <name type="scientific">Leptosia nina</name>
    <dbReference type="NCBI Taxonomy" id="320188"/>
    <lineage>
        <taxon>Eukaryota</taxon>
        <taxon>Metazoa</taxon>
        <taxon>Ecdysozoa</taxon>
        <taxon>Arthropoda</taxon>
        <taxon>Hexapoda</taxon>
        <taxon>Insecta</taxon>
        <taxon>Pterygota</taxon>
        <taxon>Neoptera</taxon>
        <taxon>Endopterygota</taxon>
        <taxon>Lepidoptera</taxon>
        <taxon>Glossata</taxon>
        <taxon>Ditrysia</taxon>
        <taxon>Papilionoidea</taxon>
        <taxon>Pieridae</taxon>
        <taxon>Pierinae</taxon>
        <taxon>Leptosia</taxon>
    </lineage>
</organism>
<dbReference type="PANTHER" id="PTHR14625:SF3">
    <property type="entry name" value="MICROCEPHALIN"/>
    <property type="match status" value="1"/>
</dbReference>
<evidence type="ECO:0000256" key="1">
    <source>
        <dbReference type="SAM" id="MobiDB-lite"/>
    </source>
</evidence>
<feature type="region of interest" description="Disordered" evidence="1">
    <location>
        <begin position="181"/>
        <end position="254"/>
    </location>
</feature>
<evidence type="ECO:0000259" key="2">
    <source>
        <dbReference type="PROSITE" id="PS50172"/>
    </source>
</evidence>
<feature type="domain" description="BRCT" evidence="2">
    <location>
        <begin position="70"/>
        <end position="159"/>
    </location>
</feature>
<feature type="compositionally biased region" description="Basic and acidic residues" evidence="1">
    <location>
        <begin position="275"/>
        <end position="286"/>
    </location>
</feature>
<proteinExistence type="predicted"/>
<dbReference type="PROSITE" id="PS50172">
    <property type="entry name" value="BRCT"/>
    <property type="match status" value="1"/>
</dbReference>
<dbReference type="InterPro" id="IPR036420">
    <property type="entry name" value="BRCT_dom_sf"/>
</dbReference>
<reference evidence="3 4" key="1">
    <citation type="submission" date="2023-11" db="EMBL/GenBank/DDBJ databases">
        <authorList>
            <person name="Okamura Y."/>
        </authorList>
    </citation>
    <scope>NUCLEOTIDE SEQUENCE [LARGE SCALE GENOMIC DNA]</scope>
</reference>
<keyword evidence="4" id="KW-1185">Reference proteome</keyword>
<dbReference type="SUPFAM" id="SSF52113">
    <property type="entry name" value="BRCT domain"/>
    <property type="match status" value="3"/>
</dbReference>
<comment type="caution">
    <text evidence="3">The sequence shown here is derived from an EMBL/GenBank/DDBJ whole genome shotgun (WGS) entry which is preliminary data.</text>
</comment>
<dbReference type="SMART" id="SM00292">
    <property type="entry name" value="BRCT"/>
    <property type="match status" value="3"/>
</dbReference>
<feature type="compositionally biased region" description="Basic and acidic residues" evidence="1">
    <location>
        <begin position="190"/>
        <end position="234"/>
    </location>
</feature>
<dbReference type="InterPro" id="IPR022047">
    <property type="entry name" value="Microcephalin-like"/>
</dbReference>